<evidence type="ECO:0008006" key="5">
    <source>
        <dbReference type="Google" id="ProtNLM"/>
    </source>
</evidence>
<accession>A0A0B0PFA6</accession>
<gene>
    <name evidence="3" type="ORF">F383_06615</name>
</gene>
<dbReference type="Proteomes" id="UP000032142">
    <property type="component" value="Unassembled WGS sequence"/>
</dbReference>
<dbReference type="AlphaFoldDB" id="A0A0B0PFA6"/>
<evidence type="ECO:0000256" key="2">
    <source>
        <dbReference type="SAM" id="SignalP"/>
    </source>
</evidence>
<proteinExistence type="predicted"/>
<dbReference type="Gene3D" id="3.80.10.10">
    <property type="entry name" value="Ribonuclease Inhibitor"/>
    <property type="match status" value="2"/>
</dbReference>
<keyword evidence="1" id="KW-0611">Plant defense</keyword>
<dbReference type="GO" id="GO:0006952">
    <property type="term" value="P:defense response"/>
    <property type="evidence" value="ECO:0007669"/>
    <property type="project" value="UniProtKB-KW"/>
</dbReference>
<dbReference type="InterPro" id="IPR032675">
    <property type="entry name" value="LRR_dom_sf"/>
</dbReference>
<keyword evidence="2" id="KW-0732">Signal</keyword>
<dbReference type="PANTHER" id="PTHR36766">
    <property type="entry name" value="PLANT BROAD-SPECTRUM MILDEW RESISTANCE PROTEIN RPW8"/>
    <property type="match status" value="1"/>
</dbReference>
<evidence type="ECO:0000313" key="4">
    <source>
        <dbReference type="Proteomes" id="UP000032142"/>
    </source>
</evidence>
<reference evidence="4" key="1">
    <citation type="submission" date="2014-09" db="EMBL/GenBank/DDBJ databases">
        <authorList>
            <person name="Mudge J."/>
            <person name="Ramaraj T."/>
            <person name="Lindquist I.E."/>
            <person name="Bharti A.K."/>
            <person name="Sundararajan A."/>
            <person name="Cameron C.T."/>
            <person name="Woodward J.E."/>
            <person name="May G.D."/>
            <person name="Brubaker C."/>
            <person name="Broadhvest J."/>
            <person name="Wilkins T.A."/>
        </authorList>
    </citation>
    <scope>NUCLEOTIDE SEQUENCE</scope>
    <source>
        <strain evidence="4">cv. AKA8401</strain>
    </source>
</reference>
<sequence>MLKKLAIWNCLVLECIAQDFYETNNLVSIHISNTQNIKSLPRGLDKLSHLQEIKVYGCPSLVSFEERGLPTANLRVFWIQGCKNFRALPKYINNFTLLRLLKVWKCSADISFPEEGFPTNLTSLAISNAPKIYTSLVEWGFNRLTSLQQLTITGEGSSHVVSFPEEAIGMMLPPSLTEVVIYNFGNLEFMCSKGLQHLTSLQQLTICNCPKLASLPEKDMLLSLEKLDISYCRSLKEGCSRGVKRKPQPLKAILAKNSGELQLICFSLFDLVKRMGF</sequence>
<keyword evidence="4" id="KW-1185">Reference proteome</keyword>
<dbReference type="PANTHER" id="PTHR36766:SF40">
    <property type="entry name" value="DISEASE RESISTANCE PROTEIN RGA3"/>
    <property type="match status" value="1"/>
</dbReference>
<protein>
    <recommendedName>
        <fullName evidence="5">Disease resistance protein At3g14460</fullName>
    </recommendedName>
</protein>
<evidence type="ECO:0000256" key="1">
    <source>
        <dbReference type="ARBA" id="ARBA00022821"/>
    </source>
</evidence>
<dbReference type="EMBL" id="KN423912">
    <property type="protein sequence ID" value="KHG23114.1"/>
    <property type="molecule type" value="Genomic_DNA"/>
</dbReference>
<evidence type="ECO:0000313" key="3">
    <source>
        <dbReference type="EMBL" id="KHG23114.1"/>
    </source>
</evidence>
<feature type="signal peptide" evidence="2">
    <location>
        <begin position="1"/>
        <end position="17"/>
    </location>
</feature>
<feature type="chain" id="PRO_5002078570" description="Disease resistance protein At3g14460" evidence="2">
    <location>
        <begin position="18"/>
        <end position="277"/>
    </location>
</feature>
<dbReference type="SUPFAM" id="SSF52058">
    <property type="entry name" value="L domain-like"/>
    <property type="match status" value="1"/>
</dbReference>
<name>A0A0B0PFA6_GOSAR</name>
<organism evidence="3 4">
    <name type="scientific">Gossypium arboreum</name>
    <name type="common">Tree cotton</name>
    <name type="synonym">Gossypium nanking</name>
    <dbReference type="NCBI Taxonomy" id="29729"/>
    <lineage>
        <taxon>Eukaryota</taxon>
        <taxon>Viridiplantae</taxon>
        <taxon>Streptophyta</taxon>
        <taxon>Embryophyta</taxon>
        <taxon>Tracheophyta</taxon>
        <taxon>Spermatophyta</taxon>
        <taxon>Magnoliopsida</taxon>
        <taxon>eudicotyledons</taxon>
        <taxon>Gunneridae</taxon>
        <taxon>Pentapetalae</taxon>
        <taxon>rosids</taxon>
        <taxon>malvids</taxon>
        <taxon>Malvales</taxon>
        <taxon>Malvaceae</taxon>
        <taxon>Malvoideae</taxon>
        <taxon>Gossypium</taxon>
    </lineage>
</organism>